<keyword evidence="2" id="KW-1185">Reference proteome</keyword>
<sequence length="419" mass="49725">MKYTISIVLFSILTTFNLYSQNQYTKEFLVTESKDTIYGFISNTSKVIHIEQGLYLKPDKNSKAIFYRIQDISSYRDLQGNLYYKRLLPDANKVNDYKLLEVLFTGNLNLYRFGGNFFLEKNDKLFKLINTTSYRKNEEGKILQKFNREYISILSVLMSECFSLYDKIIETDLAYRELVKLLEEYHICRDYKYDVVVQRTDFDGKISYGVFLGGFTSTAFTKFITAPGNALTREIELNDYNFAFGVDFNFRLREIHNYYLILSPQYSIGNEYSYEFTSLGTNDNQYLSNYFYNFNQFDFRIGFGKVFKKQKIQPFLNIGVVLSYFSNGYYFLDLDRRRTGTDEVRAFDDFFEFEGSTDLNDSLGIWTSFGINFNLFDDFIFYNRMNIQMSRFENETGRIRNFGRNFNYRQIKFDIGILL</sequence>
<gene>
    <name evidence="1" type="ORF">SAMN05661096_00946</name>
</gene>
<organism evidence="1 2">
    <name type="scientific">Marivirga sericea</name>
    <dbReference type="NCBI Taxonomy" id="1028"/>
    <lineage>
        <taxon>Bacteria</taxon>
        <taxon>Pseudomonadati</taxon>
        <taxon>Bacteroidota</taxon>
        <taxon>Cytophagia</taxon>
        <taxon>Cytophagales</taxon>
        <taxon>Marivirgaceae</taxon>
        <taxon>Marivirga</taxon>
    </lineage>
</organism>
<accession>A0A1X7IQW0</accession>
<name>A0A1X7IQW0_9BACT</name>
<dbReference type="RefSeq" id="WP_085515902.1">
    <property type="nucleotide sequence ID" value="NZ_FXAW01000001.1"/>
</dbReference>
<evidence type="ECO:0008006" key="3">
    <source>
        <dbReference type="Google" id="ProtNLM"/>
    </source>
</evidence>
<proteinExistence type="predicted"/>
<dbReference type="AlphaFoldDB" id="A0A1X7IQW0"/>
<dbReference type="Proteomes" id="UP000193804">
    <property type="component" value="Unassembled WGS sequence"/>
</dbReference>
<dbReference type="STRING" id="1028.SAMN05661096_00946"/>
<dbReference type="EMBL" id="FXAW01000001">
    <property type="protein sequence ID" value="SMG17352.1"/>
    <property type="molecule type" value="Genomic_DNA"/>
</dbReference>
<dbReference type="OrthoDB" id="836802at2"/>
<evidence type="ECO:0000313" key="2">
    <source>
        <dbReference type="Proteomes" id="UP000193804"/>
    </source>
</evidence>
<protein>
    <recommendedName>
        <fullName evidence="3">Outer membrane protein beta-barrel domain-containing protein</fullName>
    </recommendedName>
</protein>
<reference evidence="2" key="1">
    <citation type="submission" date="2017-04" db="EMBL/GenBank/DDBJ databases">
        <authorList>
            <person name="Varghese N."/>
            <person name="Submissions S."/>
        </authorList>
    </citation>
    <scope>NUCLEOTIDE SEQUENCE [LARGE SCALE GENOMIC DNA]</scope>
    <source>
        <strain evidence="2">DSM 4125</strain>
    </source>
</reference>
<evidence type="ECO:0000313" key="1">
    <source>
        <dbReference type="EMBL" id="SMG17352.1"/>
    </source>
</evidence>